<name>C7QJ93_CATAD</name>
<organism evidence="3 4">
    <name type="scientific">Catenulispora acidiphila (strain DSM 44928 / JCM 14897 / NBRC 102108 / NRRL B-24433 / ID139908)</name>
    <dbReference type="NCBI Taxonomy" id="479433"/>
    <lineage>
        <taxon>Bacteria</taxon>
        <taxon>Bacillati</taxon>
        <taxon>Actinomycetota</taxon>
        <taxon>Actinomycetes</taxon>
        <taxon>Catenulisporales</taxon>
        <taxon>Catenulisporaceae</taxon>
        <taxon>Catenulispora</taxon>
    </lineage>
</organism>
<feature type="transmembrane region" description="Helical" evidence="2">
    <location>
        <begin position="98"/>
        <end position="118"/>
    </location>
</feature>
<evidence type="ECO:0000256" key="1">
    <source>
        <dbReference type="SAM" id="MobiDB-lite"/>
    </source>
</evidence>
<proteinExistence type="predicted"/>
<keyword evidence="2" id="KW-0812">Transmembrane</keyword>
<evidence type="ECO:0000313" key="4">
    <source>
        <dbReference type="Proteomes" id="UP000000851"/>
    </source>
</evidence>
<dbReference type="InParanoid" id="C7QJ93"/>
<dbReference type="STRING" id="479433.Caci_0282"/>
<dbReference type="EMBL" id="CP001700">
    <property type="protein sequence ID" value="ACU69235.1"/>
    <property type="molecule type" value="Genomic_DNA"/>
</dbReference>
<sequence length="542" mass="55801">MTLMDEGAGDCETTMGNDINDISETNETGTTSATASTAATSLTANDPQDTDASSVELAWAHDLFDNTRGEAEPPWAVDLAVITKAGHRRRRFRRARTGGGVLAVLAVTTAAAVTLGAGTTDYGSSAGPAGGWGARPLQDVFRYVEVNGGSFPGNNGDLYHHVPKSAAVDAAVLVGHLDPAGTHLRGEPDRPDGPNPRIVGDGDAWVKGAANIEMSSDWSADGTGPTSAQVSYGFFDDVNTLRTGIAGRPVSGPCGLNMELFLGVIDPTGTTPLPQWSGCRYTTLADGSRVAAASASVGAGTETVAVRIFGSGNVIGMLGTNYQWTAAVDGARPSARAVVTPSPWSEDGFRAALSDTALVPVLHPRGPVNADGKLLVPSDIGSDWAYDPTGGSEGTGEFVLDNGCTPDHSIFGLASGRAVGYTGTLPDGTAGTGFEGEYRLPAGTGARTMQDAQKYGQGGCGGFSQDTVAALPSGIGDSAFLLYQPQQSTVRVTVRLGDTILQTDIGRADHSPLTLTSAADRTWLQQIAQRMVAHYTGVAGRG</sequence>
<keyword evidence="2" id="KW-1133">Transmembrane helix</keyword>
<keyword evidence="4" id="KW-1185">Reference proteome</keyword>
<protein>
    <submittedName>
        <fullName evidence="3">Uncharacterized protein</fullName>
    </submittedName>
</protein>
<accession>C7QJ93</accession>
<reference evidence="3 4" key="1">
    <citation type="journal article" date="2009" name="Stand. Genomic Sci.">
        <title>Complete genome sequence of Catenulispora acidiphila type strain (ID 139908).</title>
        <authorList>
            <person name="Copeland A."/>
            <person name="Lapidus A."/>
            <person name="Glavina Del Rio T."/>
            <person name="Nolan M."/>
            <person name="Lucas S."/>
            <person name="Chen F."/>
            <person name="Tice H."/>
            <person name="Cheng J.F."/>
            <person name="Bruce D."/>
            <person name="Goodwin L."/>
            <person name="Pitluck S."/>
            <person name="Mikhailova N."/>
            <person name="Pati A."/>
            <person name="Ivanova N."/>
            <person name="Mavromatis K."/>
            <person name="Chen A."/>
            <person name="Palaniappan K."/>
            <person name="Chain P."/>
            <person name="Land M."/>
            <person name="Hauser L."/>
            <person name="Chang Y.J."/>
            <person name="Jeffries C.D."/>
            <person name="Chertkov O."/>
            <person name="Brettin T."/>
            <person name="Detter J.C."/>
            <person name="Han C."/>
            <person name="Ali Z."/>
            <person name="Tindall B.J."/>
            <person name="Goker M."/>
            <person name="Bristow J."/>
            <person name="Eisen J.A."/>
            <person name="Markowitz V."/>
            <person name="Hugenholtz P."/>
            <person name="Kyrpides N.C."/>
            <person name="Klenk H.P."/>
        </authorList>
    </citation>
    <scope>NUCLEOTIDE SEQUENCE [LARGE SCALE GENOMIC DNA]</scope>
    <source>
        <strain evidence="4">DSM 44928 / JCM 14897 / NBRC 102108 / NRRL B-24433 / ID139908</strain>
    </source>
</reference>
<gene>
    <name evidence="3" type="ordered locus">Caci_0282</name>
</gene>
<evidence type="ECO:0000256" key="2">
    <source>
        <dbReference type="SAM" id="Phobius"/>
    </source>
</evidence>
<dbReference type="HOGENOM" id="CLU_502226_0_0_11"/>
<keyword evidence="2" id="KW-0472">Membrane</keyword>
<dbReference type="RefSeq" id="WP_012784530.1">
    <property type="nucleotide sequence ID" value="NC_013131.1"/>
</dbReference>
<dbReference type="Proteomes" id="UP000000851">
    <property type="component" value="Chromosome"/>
</dbReference>
<feature type="region of interest" description="Disordered" evidence="1">
    <location>
        <begin position="1"/>
        <end position="49"/>
    </location>
</feature>
<feature type="compositionally biased region" description="Low complexity" evidence="1">
    <location>
        <begin position="23"/>
        <end position="45"/>
    </location>
</feature>
<evidence type="ECO:0000313" key="3">
    <source>
        <dbReference type="EMBL" id="ACU69235.1"/>
    </source>
</evidence>
<dbReference type="AlphaFoldDB" id="C7QJ93"/>
<dbReference type="KEGG" id="cai:Caci_0282"/>